<dbReference type="EMBL" id="UOGF01000071">
    <property type="protein sequence ID" value="VAX31137.1"/>
    <property type="molecule type" value="Genomic_DNA"/>
</dbReference>
<dbReference type="InterPro" id="IPR006976">
    <property type="entry name" value="VanZ-like"/>
</dbReference>
<feature type="transmembrane region" description="Helical" evidence="1">
    <location>
        <begin position="36"/>
        <end position="56"/>
    </location>
</feature>
<feature type="transmembrane region" description="Helical" evidence="1">
    <location>
        <begin position="6"/>
        <end position="24"/>
    </location>
</feature>
<keyword evidence="1" id="KW-0472">Membrane</keyword>
<dbReference type="Pfam" id="PF04892">
    <property type="entry name" value="VanZ"/>
    <property type="match status" value="1"/>
</dbReference>
<sequence length="163" mass="18403">MTPWGSVLIYTGLIYAALPFGRGWQQFLRKQLGSDFGLSINLLLFFAALFTVFWIIKKTTKIYLLLSIIVLGALLFFVAQMNLPAERIHFLQYGILGYLIARAVKPRFLGISGFIFVLVLGSAIGLGDELIQWVLPSRVFDWWDVSYNMIGTAIGATLFQFLK</sequence>
<evidence type="ECO:0000313" key="3">
    <source>
        <dbReference type="EMBL" id="VAX31137.1"/>
    </source>
</evidence>
<gene>
    <name evidence="3" type="ORF">MNBD_NITROSPIRAE01-1056</name>
</gene>
<keyword evidence="1" id="KW-0812">Transmembrane</keyword>
<accession>A0A3B1DR23</accession>
<feature type="transmembrane region" description="Helical" evidence="1">
    <location>
        <begin position="108"/>
        <end position="125"/>
    </location>
</feature>
<reference evidence="3" key="1">
    <citation type="submission" date="2018-06" db="EMBL/GenBank/DDBJ databases">
        <authorList>
            <person name="Zhirakovskaya E."/>
        </authorList>
    </citation>
    <scope>NUCLEOTIDE SEQUENCE</scope>
</reference>
<evidence type="ECO:0000259" key="2">
    <source>
        <dbReference type="Pfam" id="PF04892"/>
    </source>
</evidence>
<name>A0A3B1DR23_9ZZZZ</name>
<dbReference type="NCBIfam" id="NF037970">
    <property type="entry name" value="vanZ_1"/>
    <property type="match status" value="1"/>
</dbReference>
<proteinExistence type="predicted"/>
<dbReference type="AlphaFoldDB" id="A0A3B1DR23"/>
<feature type="transmembrane region" description="Helical" evidence="1">
    <location>
        <begin position="62"/>
        <end position="79"/>
    </location>
</feature>
<protein>
    <recommendedName>
        <fullName evidence="2">VanZ-like domain-containing protein</fullName>
    </recommendedName>
</protein>
<evidence type="ECO:0000256" key="1">
    <source>
        <dbReference type="SAM" id="Phobius"/>
    </source>
</evidence>
<keyword evidence="1" id="KW-1133">Transmembrane helix</keyword>
<feature type="transmembrane region" description="Helical" evidence="1">
    <location>
        <begin position="145"/>
        <end position="162"/>
    </location>
</feature>
<organism evidence="3">
    <name type="scientific">hydrothermal vent metagenome</name>
    <dbReference type="NCBI Taxonomy" id="652676"/>
    <lineage>
        <taxon>unclassified sequences</taxon>
        <taxon>metagenomes</taxon>
        <taxon>ecological metagenomes</taxon>
    </lineage>
</organism>
<feature type="domain" description="VanZ-like" evidence="2">
    <location>
        <begin position="13"/>
        <end position="162"/>
    </location>
</feature>